<accession>A0AA88KHW8</accession>
<comment type="caution">
    <text evidence="1">The sequence shown here is derived from an EMBL/GenBank/DDBJ whole genome shotgun (WGS) entry which is preliminary data.</text>
</comment>
<dbReference type="EMBL" id="PYSW02000057">
    <property type="protein sequence ID" value="KAG2373282.1"/>
    <property type="molecule type" value="Genomic_DNA"/>
</dbReference>
<evidence type="ECO:0000313" key="1">
    <source>
        <dbReference type="EMBL" id="KAG2373282.1"/>
    </source>
</evidence>
<keyword evidence="2" id="KW-1185">Reference proteome</keyword>
<sequence>MKSKKRKIENVTEEHSLKNDMKLPNVYGHEEWKGAVLLLNELLLWTDQEKLDHVKLEIPKENDDDIHLNNKNDHSDDISMRELMRKNHFEFEILNFFQHHQVLNIIQHEKSSSRMNKLISEIVFNVLIPILSSPIVMDANIHSFTSSSSEHVLHSQSCWLVRERMVIFLSQKCLFNLWKLESSETTKQFIIHAVMKNISENLLKTHLDIFKEFNPNTEPLLFLRNCLKYVRKERDQLSEELTSNLYEIFSKFIELTCSTLADQQLAFTLLFIMDDLIYNYLKFWKCLNQPADDSNGEKFREISAIINFVKLQLVKRESMDVNCKKLFSIMRSIINISNCAAIVPTLLETCSFILEHFLSKILLMNPNASQTLVSETMDSIVAREYFLLALRAFEICISLHEKGLEIVESFMTRNQNILSQILEHTSMTDFYAYINAIGVSHDVHLLMIFNSLLNIFRAWKESAPTGCGEHFTKKEMLDSFIQEQLHPLEVMFQFIEILSKNTNVMMDYLISDETCEYTLQLLFKFAKWVKYNMTNELKKEELDSYDVSHVKEKLQVISEFLQELHNQIFSLHQKNLFPYSPKLLQERLKDTIESLSSKELSR</sequence>
<protein>
    <submittedName>
        <fullName evidence="1">Uncharacterized protein</fullName>
    </submittedName>
</protein>
<proteinExistence type="predicted"/>
<dbReference type="AlphaFoldDB" id="A0AA88KHW8"/>
<organism evidence="1 2">
    <name type="scientific">Naegleria lovaniensis</name>
    <name type="common">Amoeba</name>
    <dbReference type="NCBI Taxonomy" id="51637"/>
    <lineage>
        <taxon>Eukaryota</taxon>
        <taxon>Discoba</taxon>
        <taxon>Heterolobosea</taxon>
        <taxon>Tetramitia</taxon>
        <taxon>Eutetramitia</taxon>
        <taxon>Vahlkampfiidae</taxon>
        <taxon>Naegleria</taxon>
    </lineage>
</organism>
<evidence type="ECO:0000313" key="2">
    <source>
        <dbReference type="Proteomes" id="UP000816034"/>
    </source>
</evidence>
<dbReference type="Proteomes" id="UP000816034">
    <property type="component" value="Unassembled WGS sequence"/>
</dbReference>
<dbReference type="GeneID" id="68104725"/>
<name>A0AA88KHW8_NAELO</name>
<reference evidence="1 2" key="1">
    <citation type="journal article" date="2018" name="BMC Genomics">
        <title>The genome of Naegleria lovaniensis, the basis for a comparative approach to unravel pathogenicity factors of the human pathogenic amoeba N. fowleri.</title>
        <authorList>
            <person name="Liechti N."/>
            <person name="Schurch N."/>
            <person name="Bruggmann R."/>
            <person name="Wittwer M."/>
        </authorList>
    </citation>
    <scope>NUCLEOTIDE SEQUENCE [LARGE SCALE GENOMIC DNA]</scope>
    <source>
        <strain evidence="1 2">ATCC 30569</strain>
    </source>
</reference>
<gene>
    <name evidence="1" type="ORF">C9374_012271</name>
</gene>
<dbReference type="RefSeq" id="XP_044542456.1">
    <property type="nucleotide sequence ID" value="XM_044688019.1"/>
</dbReference>